<dbReference type="InterPro" id="IPR023214">
    <property type="entry name" value="HAD_sf"/>
</dbReference>
<proteinExistence type="inferred from homology"/>
<evidence type="ECO:0000256" key="4">
    <source>
        <dbReference type="ARBA" id="ARBA00022967"/>
    </source>
</evidence>
<dbReference type="Gene3D" id="2.70.150.10">
    <property type="entry name" value="Calcium-transporting ATPase, cytoplasmic transduction domain A"/>
    <property type="match status" value="1"/>
</dbReference>
<organism evidence="10 11">
    <name type="scientific">Clonostachys byssicola</name>
    <dbReference type="NCBI Taxonomy" id="160290"/>
    <lineage>
        <taxon>Eukaryota</taxon>
        <taxon>Fungi</taxon>
        <taxon>Dikarya</taxon>
        <taxon>Ascomycota</taxon>
        <taxon>Pezizomycotina</taxon>
        <taxon>Sordariomycetes</taxon>
        <taxon>Hypocreomycetidae</taxon>
        <taxon>Hypocreales</taxon>
        <taxon>Bionectriaceae</taxon>
        <taxon>Clonostachys</taxon>
    </lineage>
</organism>
<dbReference type="Gene3D" id="3.30.70.100">
    <property type="match status" value="1"/>
</dbReference>
<accession>A0A9N9U9H8</accession>
<dbReference type="SUPFAM" id="SSF56784">
    <property type="entry name" value="HAD-like"/>
    <property type="match status" value="1"/>
</dbReference>
<dbReference type="Gene3D" id="3.40.1110.10">
    <property type="entry name" value="Calcium-transporting ATPase, cytoplasmic domain N"/>
    <property type="match status" value="1"/>
</dbReference>
<comment type="subcellular location">
    <subcellularLocation>
        <location evidence="1 7">Membrane</location>
    </subcellularLocation>
</comment>
<dbReference type="NCBIfam" id="TIGR01525">
    <property type="entry name" value="ATPase-IB_hvy"/>
    <property type="match status" value="1"/>
</dbReference>
<dbReference type="InterPro" id="IPR006121">
    <property type="entry name" value="HMA_dom"/>
</dbReference>
<feature type="region of interest" description="Disordered" evidence="8">
    <location>
        <begin position="1"/>
        <end position="52"/>
    </location>
</feature>
<dbReference type="NCBIfam" id="TIGR01511">
    <property type="entry name" value="ATPase-IB1_Cu"/>
    <property type="match status" value="1"/>
</dbReference>
<keyword evidence="7" id="KW-0547">Nucleotide-binding</keyword>
<dbReference type="GO" id="GO:0030003">
    <property type="term" value="P:intracellular monoatomic cation homeostasis"/>
    <property type="evidence" value="ECO:0007669"/>
    <property type="project" value="UniProtKB-ARBA"/>
</dbReference>
<feature type="transmembrane region" description="Helical" evidence="7">
    <location>
        <begin position="822"/>
        <end position="844"/>
    </location>
</feature>
<dbReference type="NCBIfam" id="TIGR01494">
    <property type="entry name" value="ATPase_P-type"/>
    <property type="match status" value="2"/>
</dbReference>
<sequence length="886" mass="95023">MDKELLAHDSHDSHDHKHDDNHDHDHDHHNHNHSHGDDGHASRSHSHGGSCCTDRTTAVQYNEEIDMEKATEHELVSIAIAGMDCTSCADKLSRILVAIPGVSQARVNFIAGRADFTIDNKLTTADQVVRSAASGSGFRLTRILGGEFFIDVHVDPQNGKALAREPPQGVVDVHVLDKKTLRLVYDPRVVGARALFNSIAANTQGLAPPRPDSQLETTRRRLVDQSIKTALAAIFTIPVLILAWRHGLVEDRKKAIVSFVLGSIVQAIAVPEFYRPALSTLFYSHVVEMDMLVVISITAAYVYSVVAFGFTMSGKSLGNDLFETSTLLITLILLGRLIATVARVRAISAVSVRSMQPNKAILVEKGHDSEIDARLLQYGDQFRLLPHSRNPTDGTVLEGSTEIDESMLTGEPIPVLKQTGDTVIAGTVNGDGTVLVQLDRLPGRNTVTDIAQLVDEAANSKPKIQDLANKIAGWFVPAVSSIAVIVLAVWLGIGVKVFHHTPGQAVLEAVTYFVATLAVACPCALGLAVPMVLVVAGGIAARGGVVIKSAETTERARKATDIIFDKTGTITECELEVVDESYLTKETEYVAALALALVASGKHPVSAGVAKHLLTIVKEENSTSLLELSHIRTIPGAGIEAKLDDKLVRAGSARWTGTDSHPVVQGLEGDGLTTFVITVESEPQAVFGLRTQIRPEARRVISQLLARGLCVHLVSGDQTLAVKTVARTVGIPEENVAAECTPNQKRDYVASLMQDSGRYVVFCGDGTNDAIAVAQAHVGIQVGGSLTTSDVTQTAADVVILNGLEGVLFLLNVSKVAFRRMIFNFVWSAIYNVFAITMASGAWVKFRIPPAYAGLGEFVSVLPVIAASVSMLFLNLKPGVVGRRGD</sequence>
<keyword evidence="4" id="KW-1278">Translocase</keyword>
<comment type="caution">
    <text evidence="10">The sequence shown here is derived from an EMBL/GenBank/DDBJ whole genome shotgun (WGS) entry which is preliminary data.</text>
</comment>
<dbReference type="InterPro" id="IPR023298">
    <property type="entry name" value="ATPase_P-typ_TM_dom_sf"/>
</dbReference>
<dbReference type="Gene3D" id="3.40.50.1000">
    <property type="entry name" value="HAD superfamily/HAD-like"/>
    <property type="match status" value="1"/>
</dbReference>
<feature type="transmembrane region" description="Helical" evidence="7">
    <location>
        <begin position="286"/>
        <end position="306"/>
    </location>
</feature>
<dbReference type="InterPro" id="IPR001757">
    <property type="entry name" value="P_typ_ATPase"/>
</dbReference>
<evidence type="ECO:0000313" key="10">
    <source>
        <dbReference type="EMBL" id="CAG9984935.1"/>
    </source>
</evidence>
<dbReference type="InterPro" id="IPR036412">
    <property type="entry name" value="HAD-like_sf"/>
</dbReference>
<dbReference type="InterPro" id="IPR056236">
    <property type="entry name" value="HMA_PCA1"/>
</dbReference>
<dbReference type="InterPro" id="IPR059000">
    <property type="entry name" value="ATPase_P-type_domA"/>
</dbReference>
<dbReference type="InterPro" id="IPR027256">
    <property type="entry name" value="P-typ_ATPase_IB"/>
</dbReference>
<evidence type="ECO:0000256" key="5">
    <source>
        <dbReference type="ARBA" id="ARBA00022989"/>
    </source>
</evidence>
<dbReference type="SUPFAM" id="SSF81665">
    <property type="entry name" value="Calcium ATPase, transmembrane domain M"/>
    <property type="match status" value="1"/>
</dbReference>
<dbReference type="PROSITE" id="PS01047">
    <property type="entry name" value="HMA_1"/>
    <property type="match status" value="1"/>
</dbReference>
<dbReference type="SFLD" id="SFLDS00003">
    <property type="entry name" value="Haloacid_Dehalogenase"/>
    <property type="match status" value="1"/>
</dbReference>
<gene>
    <name evidence="10" type="ORF">CBYS24578_00006615</name>
</gene>
<evidence type="ECO:0000256" key="3">
    <source>
        <dbReference type="ARBA" id="ARBA00022723"/>
    </source>
</evidence>
<dbReference type="GO" id="GO:0005524">
    <property type="term" value="F:ATP binding"/>
    <property type="evidence" value="ECO:0007669"/>
    <property type="project" value="UniProtKB-UniRule"/>
</dbReference>
<dbReference type="InterPro" id="IPR008250">
    <property type="entry name" value="ATPase_P-typ_transduc_dom_A_sf"/>
</dbReference>
<feature type="transmembrane region" description="Helical" evidence="7">
    <location>
        <begin position="229"/>
        <end position="249"/>
    </location>
</feature>
<keyword evidence="5 7" id="KW-1133">Transmembrane helix</keyword>
<dbReference type="PRINTS" id="PR00119">
    <property type="entry name" value="CATATPASE"/>
</dbReference>
<dbReference type="Pfam" id="PF00122">
    <property type="entry name" value="E1-E2_ATPase"/>
    <property type="match status" value="1"/>
</dbReference>
<feature type="transmembrane region" description="Helical" evidence="7">
    <location>
        <begin position="850"/>
        <end position="874"/>
    </location>
</feature>
<protein>
    <recommendedName>
        <fullName evidence="9">HMA domain-containing protein</fullName>
    </recommendedName>
</protein>
<dbReference type="InterPro" id="IPR017969">
    <property type="entry name" value="Heavy-metal-associated_CS"/>
</dbReference>
<evidence type="ECO:0000256" key="7">
    <source>
        <dbReference type="RuleBase" id="RU362081"/>
    </source>
</evidence>
<dbReference type="InterPro" id="IPR036163">
    <property type="entry name" value="HMA_dom_sf"/>
</dbReference>
<evidence type="ECO:0000256" key="6">
    <source>
        <dbReference type="ARBA" id="ARBA00023136"/>
    </source>
</evidence>
<dbReference type="SFLD" id="SFLDF00027">
    <property type="entry name" value="p-type_atpase"/>
    <property type="match status" value="1"/>
</dbReference>
<dbReference type="FunFam" id="2.70.150.10:FF:000002">
    <property type="entry name" value="Copper-transporting ATPase 1, putative"/>
    <property type="match status" value="1"/>
</dbReference>
<dbReference type="Pfam" id="PF00702">
    <property type="entry name" value="Hydrolase"/>
    <property type="match status" value="1"/>
</dbReference>
<feature type="domain" description="HMA" evidence="9">
    <location>
        <begin position="74"/>
        <end position="141"/>
    </location>
</feature>
<keyword evidence="3 7" id="KW-0479">Metal-binding</keyword>
<dbReference type="SUPFAM" id="SSF81653">
    <property type="entry name" value="Calcium ATPase, transduction domain A"/>
    <property type="match status" value="1"/>
</dbReference>
<feature type="transmembrane region" description="Helical" evidence="7">
    <location>
        <begin position="255"/>
        <end position="274"/>
    </location>
</feature>
<dbReference type="InterPro" id="IPR023299">
    <property type="entry name" value="ATPase_P-typ_cyto_dom_N"/>
</dbReference>
<dbReference type="InterPro" id="IPR044492">
    <property type="entry name" value="P_typ_ATPase_HD_dom"/>
</dbReference>
<keyword evidence="2 7" id="KW-0812">Transmembrane</keyword>
<name>A0A9N9U9H8_9HYPO</name>
<dbReference type="SUPFAM" id="SSF55008">
    <property type="entry name" value="HMA, heavy metal-associated domain"/>
    <property type="match status" value="1"/>
</dbReference>
<dbReference type="PANTHER" id="PTHR46594">
    <property type="entry name" value="P-TYPE CATION-TRANSPORTING ATPASE"/>
    <property type="match status" value="1"/>
</dbReference>
<dbReference type="GO" id="GO:0019829">
    <property type="term" value="F:ATPase-coupled monoatomic cation transmembrane transporter activity"/>
    <property type="evidence" value="ECO:0007669"/>
    <property type="project" value="InterPro"/>
</dbReference>
<dbReference type="GO" id="GO:0046872">
    <property type="term" value="F:metal ion binding"/>
    <property type="evidence" value="ECO:0007669"/>
    <property type="project" value="UniProtKB-KW"/>
</dbReference>
<dbReference type="PROSITE" id="PS00154">
    <property type="entry name" value="ATPASE_E1_E2"/>
    <property type="match status" value="1"/>
</dbReference>
<keyword evidence="11" id="KW-1185">Reference proteome</keyword>
<feature type="compositionally biased region" description="Basic and acidic residues" evidence="8">
    <location>
        <begin position="1"/>
        <end position="41"/>
    </location>
</feature>
<feature type="transmembrane region" description="Helical" evidence="7">
    <location>
        <begin position="471"/>
        <end position="493"/>
    </location>
</feature>
<dbReference type="Pfam" id="PF24534">
    <property type="entry name" value="HMA_PCA1"/>
    <property type="match status" value="1"/>
</dbReference>
<dbReference type="GO" id="GO:0016887">
    <property type="term" value="F:ATP hydrolysis activity"/>
    <property type="evidence" value="ECO:0007669"/>
    <property type="project" value="InterPro"/>
</dbReference>
<dbReference type="InterPro" id="IPR018303">
    <property type="entry name" value="ATPase_P-typ_P_site"/>
</dbReference>
<reference evidence="10" key="1">
    <citation type="submission" date="2021-10" db="EMBL/GenBank/DDBJ databases">
        <authorList>
            <person name="Piombo E."/>
        </authorList>
    </citation>
    <scope>NUCLEOTIDE SEQUENCE</scope>
</reference>
<dbReference type="PANTHER" id="PTHR46594:SF4">
    <property type="entry name" value="P-TYPE CATION-TRANSPORTING ATPASE"/>
    <property type="match status" value="1"/>
</dbReference>
<keyword evidence="7" id="KW-0067">ATP-binding</keyword>
<dbReference type="OrthoDB" id="432719at2759"/>
<dbReference type="AlphaFoldDB" id="A0A9N9U9H8"/>
<evidence type="ECO:0000256" key="2">
    <source>
        <dbReference type="ARBA" id="ARBA00022692"/>
    </source>
</evidence>
<dbReference type="GO" id="GO:0016020">
    <property type="term" value="C:membrane"/>
    <property type="evidence" value="ECO:0007669"/>
    <property type="project" value="UniProtKB-SubCell"/>
</dbReference>
<dbReference type="CDD" id="cd00371">
    <property type="entry name" value="HMA"/>
    <property type="match status" value="1"/>
</dbReference>
<feature type="transmembrane region" description="Helical" evidence="7">
    <location>
        <begin position="513"/>
        <end position="539"/>
    </location>
</feature>
<keyword evidence="6 7" id="KW-0472">Membrane</keyword>
<dbReference type="EMBL" id="CABFNO020001394">
    <property type="protein sequence ID" value="CAG9984935.1"/>
    <property type="molecule type" value="Genomic_DNA"/>
</dbReference>
<dbReference type="Pfam" id="PF00403">
    <property type="entry name" value="HMA"/>
    <property type="match status" value="1"/>
</dbReference>
<dbReference type="SFLD" id="SFLDG00002">
    <property type="entry name" value="C1.7:_P-type_atpase_like"/>
    <property type="match status" value="1"/>
</dbReference>
<evidence type="ECO:0000256" key="1">
    <source>
        <dbReference type="ARBA" id="ARBA00004370"/>
    </source>
</evidence>
<evidence type="ECO:0000259" key="9">
    <source>
        <dbReference type="PROSITE" id="PS50846"/>
    </source>
</evidence>
<dbReference type="PROSITE" id="PS50846">
    <property type="entry name" value="HMA_2"/>
    <property type="match status" value="1"/>
</dbReference>
<evidence type="ECO:0000313" key="11">
    <source>
        <dbReference type="Proteomes" id="UP000754883"/>
    </source>
</evidence>
<evidence type="ECO:0000256" key="8">
    <source>
        <dbReference type="SAM" id="MobiDB-lite"/>
    </source>
</evidence>
<comment type="similarity">
    <text evidence="7">Belongs to the cation transport ATPase (P-type) (TC 3.A.3) family. Type IB subfamily.</text>
</comment>
<dbReference type="Proteomes" id="UP000754883">
    <property type="component" value="Unassembled WGS sequence"/>
</dbReference>